<evidence type="ECO:0000313" key="6">
    <source>
        <dbReference type="EMBL" id="MBC2668111.1"/>
    </source>
</evidence>
<evidence type="ECO:0000256" key="3">
    <source>
        <dbReference type="ARBA" id="ARBA00022741"/>
    </source>
</evidence>
<dbReference type="InterPro" id="IPR004147">
    <property type="entry name" value="ABC1_dom"/>
</dbReference>
<keyword evidence="2" id="KW-0808">Transferase</keyword>
<dbReference type="InterPro" id="IPR011009">
    <property type="entry name" value="Kinase-like_dom_sf"/>
</dbReference>
<dbReference type="GO" id="GO:0005524">
    <property type="term" value="F:ATP binding"/>
    <property type="evidence" value="ECO:0007669"/>
    <property type="project" value="UniProtKB-KW"/>
</dbReference>
<evidence type="ECO:0000259" key="5">
    <source>
        <dbReference type="Pfam" id="PF03109"/>
    </source>
</evidence>
<evidence type="ECO:0000256" key="1">
    <source>
        <dbReference type="ARBA" id="ARBA00009670"/>
    </source>
</evidence>
<dbReference type="PANTHER" id="PTHR43851:SF3">
    <property type="entry name" value="COENZYME Q8"/>
    <property type="match status" value="1"/>
</dbReference>
<accession>A0A7X1KNW4</accession>
<dbReference type="CDD" id="cd13970">
    <property type="entry name" value="ABC1_ADCK3"/>
    <property type="match status" value="1"/>
</dbReference>
<comment type="caution">
    <text evidence="6">The sequence shown here is derived from an EMBL/GenBank/DDBJ whole genome shotgun (WGS) entry which is preliminary data.</text>
</comment>
<dbReference type="AlphaFoldDB" id="A0A7X1KNW4"/>
<name>A0A7X1KNW4_9SPHN</name>
<keyword evidence="6" id="KW-0418">Kinase</keyword>
<dbReference type="EMBL" id="JACLAX010000002">
    <property type="protein sequence ID" value="MBC2668111.1"/>
    <property type="molecule type" value="Genomic_DNA"/>
</dbReference>
<dbReference type="RefSeq" id="WP_185677995.1">
    <property type="nucleotide sequence ID" value="NZ_JACLAX010000002.1"/>
</dbReference>
<keyword evidence="7" id="KW-1185">Reference proteome</keyword>
<dbReference type="InterPro" id="IPR034646">
    <property type="entry name" value="ADCK3_dom"/>
</dbReference>
<protein>
    <submittedName>
        <fullName evidence="6">AarF/ABC1/UbiB kinase family protein</fullName>
    </submittedName>
</protein>
<dbReference type="SUPFAM" id="SSF56112">
    <property type="entry name" value="Protein kinase-like (PK-like)"/>
    <property type="match status" value="1"/>
</dbReference>
<gene>
    <name evidence="6" type="ORF">H7F53_03000</name>
</gene>
<evidence type="ECO:0000256" key="4">
    <source>
        <dbReference type="ARBA" id="ARBA00022840"/>
    </source>
</evidence>
<dbReference type="Pfam" id="PF03109">
    <property type="entry name" value="ABC1"/>
    <property type="match status" value="1"/>
</dbReference>
<dbReference type="GO" id="GO:0016301">
    <property type="term" value="F:kinase activity"/>
    <property type="evidence" value="ECO:0007669"/>
    <property type="project" value="UniProtKB-KW"/>
</dbReference>
<reference evidence="6 7" key="1">
    <citation type="submission" date="2020-08" db="EMBL/GenBank/DDBJ databases">
        <title>The genome sequence of type strain Novosphingobium piscinae KCTC 42194.</title>
        <authorList>
            <person name="Liu Y."/>
        </authorList>
    </citation>
    <scope>NUCLEOTIDE SEQUENCE [LARGE SCALE GENOMIC DNA]</scope>
    <source>
        <strain evidence="6 7">KCTC 42194</strain>
    </source>
</reference>
<dbReference type="GO" id="GO:0006744">
    <property type="term" value="P:ubiquinone biosynthetic process"/>
    <property type="evidence" value="ECO:0007669"/>
    <property type="project" value="TreeGrafter"/>
</dbReference>
<dbReference type="PANTHER" id="PTHR43851">
    <property type="match status" value="1"/>
</dbReference>
<keyword evidence="4" id="KW-0067">ATP-binding</keyword>
<sequence>MTGERYRKVPSSRLSRLAGFGQLAGGIVGGMVAEGARRLASGDRPRLNDLLLTPGNAVRTAEQLSRLRGAAMKLGQMISLDAGDVLPAELTAILARLREAAHFMPPAQLNKVLTGEWGPTWRSRFARFDPTPIAAASIGQVHRATLPDGRIVAVKVQYPGIAASIDADVDNVATLLRLSGLLPAGLDVAPLLAEAKRQLHEEADYAREAEQMRRYATLLAGDPRFVVPAPVAELSSGRVLVMDFVPGQPIESLATADETARNAAAAALVELVLHEVLWFGLMQTDPNFANYRWQPETGRIVLLDFGAARPVPAATSAAYRGLLEAGLAEDRAALKATLLSAGFVAPQTLERHGAGLDGMIAVMIGHLGKPDPFDFADRSFVERLRQHVAPMMADRAAWHIPPADTLFVQRKVSGTALLAVRLRARFALRAMVGSLLAGPTLPPVALAAAPEADRVDPLPA</sequence>
<organism evidence="6 7">
    <name type="scientific">Novosphingobium piscinae</name>
    <dbReference type="NCBI Taxonomy" id="1507448"/>
    <lineage>
        <taxon>Bacteria</taxon>
        <taxon>Pseudomonadati</taxon>
        <taxon>Pseudomonadota</taxon>
        <taxon>Alphaproteobacteria</taxon>
        <taxon>Sphingomonadales</taxon>
        <taxon>Sphingomonadaceae</taxon>
        <taxon>Novosphingobium</taxon>
    </lineage>
</organism>
<feature type="domain" description="ABC1 atypical kinase-like" evidence="5">
    <location>
        <begin position="97"/>
        <end position="335"/>
    </location>
</feature>
<comment type="similarity">
    <text evidence="1">Belongs to the protein kinase superfamily. ADCK protein kinase family.</text>
</comment>
<keyword evidence="3" id="KW-0547">Nucleotide-binding</keyword>
<evidence type="ECO:0000256" key="2">
    <source>
        <dbReference type="ARBA" id="ARBA00022679"/>
    </source>
</evidence>
<proteinExistence type="inferred from homology"/>
<dbReference type="Proteomes" id="UP000551327">
    <property type="component" value="Unassembled WGS sequence"/>
</dbReference>
<evidence type="ECO:0000313" key="7">
    <source>
        <dbReference type="Proteomes" id="UP000551327"/>
    </source>
</evidence>
<dbReference type="InterPro" id="IPR051409">
    <property type="entry name" value="Atypical_kinase_ADCK"/>
</dbReference>